<dbReference type="GO" id="GO:0005886">
    <property type="term" value="C:plasma membrane"/>
    <property type="evidence" value="ECO:0007669"/>
    <property type="project" value="TreeGrafter"/>
</dbReference>
<keyword evidence="9" id="KW-1185">Reference proteome</keyword>
<evidence type="ECO:0000313" key="9">
    <source>
        <dbReference type="Proteomes" id="UP000503336"/>
    </source>
</evidence>
<dbReference type="EMBL" id="CP049056">
    <property type="protein sequence ID" value="QIE54300.1"/>
    <property type="molecule type" value="Genomic_DNA"/>
</dbReference>
<dbReference type="InterPro" id="IPR007221">
    <property type="entry name" value="MreC"/>
</dbReference>
<dbReference type="AlphaFoldDB" id="A0A7L5BSI4"/>
<keyword evidence="5" id="KW-0175">Coiled coil</keyword>
<evidence type="ECO:0000256" key="1">
    <source>
        <dbReference type="ARBA" id="ARBA00009369"/>
    </source>
</evidence>
<keyword evidence="3" id="KW-0133">Cell shape</keyword>
<dbReference type="GO" id="GO:0008360">
    <property type="term" value="P:regulation of cell shape"/>
    <property type="evidence" value="ECO:0007669"/>
    <property type="project" value="UniProtKB-KW"/>
</dbReference>
<comment type="similarity">
    <text evidence="1">Belongs to the MreC family.</text>
</comment>
<dbReference type="Gene3D" id="2.40.10.350">
    <property type="entry name" value="Rod shape-determining protein MreC, domain 2"/>
    <property type="match status" value="1"/>
</dbReference>
<sequence>MAGRERGDIGREFGRLVRRGALLALIFLVIALFVLWRADSPRIERLRMALVDWATPSVELTANPLGAVADMMQDFENFTRVYEQNKTLRAEIQRLRAWRESAQQLERENAQLRALNNLHLAPRIGFVAGEVIADSGSPFAQSALLNIGAADGVLDGAAAVDGEGVVGRVVGVGEHASRILLLTDFNSRVPVKVLPSGRRAVLTGENSDAPRLSFLDTMAGVAPGDRVTTSGDGGVFPPDLPVGVIAVIGDYGARMQISADYERLEFVRVLLYRPSTTIDTPGGLIAPDPQAGAPTVGAVGN</sequence>
<dbReference type="InterPro" id="IPR042175">
    <property type="entry name" value="Cell/Rod_MreC_2"/>
</dbReference>
<feature type="transmembrane region" description="Helical" evidence="6">
    <location>
        <begin position="21"/>
        <end position="38"/>
    </location>
</feature>
<evidence type="ECO:0000256" key="2">
    <source>
        <dbReference type="ARBA" id="ARBA00013855"/>
    </source>
</evidence>
<evidence type="ECO:0000256" key="5">
    <source>
        <dbReference type="SAM" id="Coils"/>
    </source>
</evidence>
<protein>
    <recommendedName>
        <fullName evidence="2">Cell shape-determining protein MreC</fullName>
    </recommendedName>
    <alternativeName>
        <fullName evidence="4">Cell shape protein MreC</fullName>
    </alternativeName>
</protein>
<dbReference type="RefSeq" id="WP_165094344.1">
    <property type="nucleotide sequence ID" value="NZ_CP049056.1"/>
</dbReference>
<dbReference type="KEGG" id="hdh:G5B40_01870"/>
<dbReference type="NCBIfam" id="TIGR00219">
    <property type="entry name" value="mreC"/>
    <property type="match status" value="1"/>
</dbReference>
<dbReference type="InterPro" id="IPR055342">
    <property type="entry name" value="MreC_beta-barrel_core"/>
</dbReference>
<feature type="coiled-coil region" evidence="5">
    <location>
        <begin position="88"/>
        <end position="115"/>
    </location>
</feature>
<dbReference type="Gene3D" id="2.40.10.340">
    <property type="entry name" value="Rod shape-determining protein MreC, domain 1"/>
    <property type="match status" value="1"/>
</dbReference>
<gene>
    <name evidence="8" type="primary">mreC</name>
    <name evidence="8" type="ORF">G5B40_01870</name>
</gene>
<dbReference type="Pfam" id="PF04085">
    <property type="entry name" value="MreC"/>
    <property type="match status" value="1"/>
</dbReference>
<evidence type="ECO:0000313" key="8">
    <source>
        <dbReference type="EMBL" id="QIE54300.1"/>
    </source>
</evidence>
<keyword evidence="6" id="KW-0812">Transmembrane</keyword>
<accession>A0A7L5BSI4</accession>
<dbReference type="InterPro" id="IPR042177">
    <property type="entry name" value="Cell/Rod_1"/>
</dbReference>
<organism evidence="8 9">
    <name type="scientific">Pikeienuella piscinae</name>
    <dbReference type="NCBI Taxonomy" id="2748098"/>
    <lineage>
        <taxon>Bacteria</taxon>
        <taxon>Pseudomonadati</taxon>
        <taxon>Pseudomonadota</taxon>
        <taxon>Alphaproteobacteria</taxon>
        <taxon>Rhodobacterales</taxon>
        <taxon>Paracoccaceae</taxon>
        <taxon>Pikeienuella</taxon>
    </lineage>
</organism>
<keyword evidence="6" id="KW-1133">Transmembrane helix</keyword>
<dbReference type="PANTHER" id="PTHR34138">
    <property type="entry name" value="CELL SHAPE-DETERMINING PROTEIN MREC"/>
    <property type="match status" value="1"/>
</dbReference>
<proteinExistence type="inferred from homology"/>
<dbReference type="PANTHER" id="PTHR34138:SF1">
    <property type="entry name" value="CELL SHAPE-DETERMINING PROTEIN MREC"/>
    <property type="match status" value="1"/>
</dbReference>
<feature type="domain" description="Rod shape-determining protein MreC beta-barrel core" evidence="7">
    <location>
        <begin position="131"/>
        <end position="270"/>
    </location>
</feature>
<evidence type="ECO:0000259" key="7">
    <source>
        <dbReference type="Pfam" id="PF04085"/>
    </source>
</evidence>
<evidence type="ECO:0000256" key="3">
    <source>
        <dbReference type="ARBA" id="ARBA00022960"/>
    </source>
</evidence>
<name>A0A7L5BSI4_9RHOB</name>
<dbReference type="Proteomes" id="UP000503336">
    <property type="component" value="Chromosome"/>
</dbReference>
<evidence type="ECO:0000256" key="6">
    <source>
        <dbReference type="SAM" id="Phobius"/>
    </source>
</evidence>
<reference evidence="8 9" key="1">
    <citation type="submission" date="2020-02" db="EMBL/GenBank/DDBJ databases">
        <title>complete genome sequence of Rhodobacteraceae bacterium.</title>
        <authorList>
            <person name="Park J."/>
            <person name="Kim Y.-S."/>
            <person name="Kim K.-H."/>
        </authorList>
    </citation>
    <scope>NUCLEOTIDE SEQUENCE [LARGE SCALE GENOMIC DNA]</scope>
    <source>
        <strain evidence="8 9">RR4-56</strain>
    </source>
</reference>
<keyword evidence="6" id="KW-0472">Membrane</keyword>
<evidence type="ECO:0000256" key="4">
    <source>
        <dbReference type="ARBA" id="ARBA00032089"/>
    </source>
</evidence>